<evidence type="ECO:0000313" key="10">
    <source>
        <dbReference type="EMBL" id="GAB1227929.1"/>
    </source>
</evidence>
<feature type="domain" description="PX" evidence="9">
    <location>
        <begin position="89"/>
        <end position="219"/>
    </location>
</feature>
<keyword evidence="4" id="KW-0813">Transport</keyword>
<dbReference type="Proteomes" id="UP001628156">
    <property type="component" value="Unassembled WGS sequence"/>
</dbReference>
<organism evidence="10 11">
    <name type="scientific">Entamoeba nuttalli</name>
    <dbReference type="NCBI Taxonomy" id="412467"/>
    <lineage>
        <taxon>Eukaryota</taxon>
        <taxon>Amoebozoa</taxon>
        <taxon>Evosea</taxon>
        <taxon>Archamoebae</taxon>
        <taxon>Mastigamoebida</taxon>
        <taxon>Entamoebidae</taxon>
        <taxon>Entamoeba</taxon>
    </lineage>
</organism>
<keyword evidence="5" id="KW-0963">Cytoplasm</keyword>
<evidence type="ECO:0000256" key="3">
    <source>
        <dbReference type="ARBA" id="ARBA00010883"/>
    </source>
</evidence>
<keyword evidence="11" id="KW-1185">Reference proteome</keyword>
<keyword evidence="6" id="KW-0446">Lipid-binding</keyword>
<reference evidence="10 11" key="1">
    <citation type="journal article" date="2019" name="PLoS Negl. Trop. Dis.">
        <title>Whole genome sequencing of Entamoeba nuttalli reveals mammalian host-related molecular signatures and a novel octapeptide-repeat surface protein.</title>
        <authorList>
            <person name="Tanaka M."/>
            <person name="Makiuchi T."/>
            <person name="Komiyama T."/>
            <person name="Shiina T."/>
            <person name="Osaki K."/>
            <person name="Tachibana H."/>
        </authorList>
    </citation>
    <scope>NUCLEOTIDE SEQUENCE [LARGE SCALE GENOMIC DNA]</scope>
    <source>
        <strain evidence="10 11">P19-061405</strain>
    </source>
</reference>
<dbReference type="PANTHER" id="PTHR45949:SF2">
    <property type="entry name" value="SORTING NEXIN-4"/>
    <property type="match status" value="1"/>
</dbReference>
<comment type="subcellular location">
    <subcellularLocation>
        <location evidence="2">Cytoplasm</location>
    </subcellularLocation>
    <subcellularLocation>
        <location evidence="1">Membrane</location>
        <topology evidence="1">Peripheral membrane protein</topology>
    </subcellularLocation>
</comment>
<feature type="region of interest" description="Disordered" evidence="8">
    <location>
        <begin position="1"/>
        <end position="34"/>
    </location>
</feature>
<dbReference type="PROSITE" id="PS50195">
    <property type="entry name" value="PX"/>
    <property type="match status" value="1"/>
</dbReference>
<dbReference type="Pfam" id="PF00787">
    <property type="entry name" value="PX"/>
    <property type="match status" value="1"/>
</dbReference>
<evidence type="ECO:0000259" key="9">
    <source>
        <dbReference type="PROSITE" id="PS50195"/>
    </source>
</evidence>
<accession>A0ABQ0DYI7</accession>
<evidence type="ECO:0000256" key="8">
    <source>
        <dbReference type="SAM" id="MobiDB-lite"/>
    </source>
</evidence>
<name>A0ABQ0DYI7_9EUKA</name>
<feature type="compositionally biased region" description="Basic and acidic residues" evidence="8">
    <location>
        <begin position="1"/>
        <end position="19"/>
    </location>
</feature>
<dbReference type="Gene3D" id="3.30.1520.10">
    <property type="entry name" value="Phox-like domain"/>
    <property type="match status" value="1"/>
</dbReference>
<comment type="similarity">
    <text evidence="3">Belongs to the sorting nexin family.</text>
</comment>
<dbReference type="InterPro" id="IPR036871">
    <property type="entry name" value="PX_dom_sf"/>
</dbReference>
<protein>
    <recommendedName>
        <fullName evidence="9">PX domain-containing protein</fullName>
    </recommendedName>
</protein>
<evidence type="ECO:0000256" key="7">
    <source>
        <dbReference type="ARBA" id="ARBA00023136"/>
    </source>
</evidence>
<proteinExistence type="inferred from homology"/>
<evidence type="ECO:0000256" key="2">
    <source>
        <dbReference type="ARBA" id="ARBA00004496"/>
    </source>
</evidence>
<evidence type="ECO:0000313" key="11">
    <source>
        <dbReference type="Proteomes" id="UP001628156"/>
    </source>
</evidence>
<evidence type="ECO:0000256" key="1">
    <source>
        <dbReference type="ARBA" id="ARBA00004170"/>
    </source>
</evidence>
<dbReference type="InterPro" id="IPR001683">
    <property type="entry name" value="PX_dom"/>
</dbReference>
<evidence type="ECO:0000256" key="6">
    <source>
        <dbReference type="ARBA" id="ARBA00023121"/>
    </source>
</evidence>
<comment type="caution">
    <text evidence="10">The sequence shown here is derived from an EMBL/GenBank/DDBJ whole genome shotgun (WGS) entry which is preliminary data.</text>
</comment>
<sequence>MGDNKEDVTKLNDRKDTQMKEQPLNTEVSQPKLDPLEVNEIERKEKKINEIESDEYEKQLKEEEEFRKKRKCDNVLSETVNSTEYNQPEYIEVTVSSPELVVDSTGKYTVYTVTTRSSHQEYAPGNYSVKRRYSQFQSLRNQLKTIQKQSPQANDWGKMPKLPGDTFKSYYIPGYRFKPEFTEQRAKDLTRFINNLLKHPSYLFNEVTINFLTKPDFEIIKPKTKIVWGNGDESSSSSE</sequence>
<dbReference type="PANTHER" id="PTHR45949">
    <property type="entry name" value="SORTING NEXIN-4"/>
    <property type="match status" value="1"/>
</dbReference>
<evidence type="ECO:0000256" key="5">
    <source>
        <dbReference type="ARBA" id="ARBA00022490"/>
    </source>
</evidence>
<keyword evidence="7" id="KW-0472">Membrane</keyword>
<gene>
    <name evidence="10" type="ORF">ENUP19_0364G0066</name>
</gene>
<dbReference type="EMBL" id="BAAFRS010000364">
    <property type="protein sequence ID" value="GAB1227929.1"/>
    <property type="molecule type" value="Genomic_DNA"/>
</dbReference>
<evidence type="ECO:0000256" key="4">
    <source>
        <dbReference type="ARBA" id="ARBA00022448"/>
    </source>
</evidence>
<dbReference type="SUPFAM" id="SSF64268">
    <property type="entry name" value="PX domain"/>
    <property type="match status" value="1"/>
</dbReference>
<dbReference type="SMART" id="SM00312">
    <property type="entry name" value="PX"/>
    <property type="match status" value="1"/>
</dbReference>